<keyword evidence="7" id="KW-0805">Transcription regulation</keyword>
<reference evidence="13 14" key="1">
    <citation type="journal article" date="2014" name="Nat. Commun.">
        <title>Molecular traces of alternative social organization in a termite genome.</title>
        <authorList>
            <person name="Terrapon N."/>
            <person name="Li C."/>
            <person name="Robertson H.M."/>
            <person name="Ji L."/>
            <person name="Meng X."/>
            <person name="Booth W."/>
            <person name="Chen Z."/>
            <person name="Childers C.P."/>
            <person name="Glastad K.M."/>
            <person name="Gokhale K."/>
            <person name="Gowin J."/>
            <person name="Gronenberg W."/>
            <person name="Hermansen R.A."/>
            <person name="Hu H."/>
            <person name="Hunt B.G."/>
            <person name="Huylmans A.K."/>
            <person name="Khalil S.M."/>
            <person name="Mitchell R.D."/>
            <person name="Munoz-Torres M.C."/>
            <person name="Mustard J.A."/>
            <person name="Pan H."/>
            <person name="Reese J.T."/>
            <person name="Scharf M.E."/>
            <person name="Sun F."/>
            <person name="Vogel H."/>
            <person name="Xiao J."/>
            <person name="Yang W."/>
            <person name="Yang Z."/>
            <person name="Yang Z."/>
            <person name="Zhou J."/>
            <person name="Zhu J."/>
            <person name="Brent C.S."/>
            <person name="Elsik C.G."/>
            <person name="Goodisman M.A."/>
            <person name="Liberles D.A."/>
            <person name="Roe R.M."/>
            <person name="Vargo E.L."/>
            <person name="Vilcinskas A."/>
            <person name="Wang J."/>
            <person name="Bornberg-Bauer E."/>
            <person name="Korb J."/>
            <person name="Zhang G."/>
            <person name="Liebig J."/>
        </authorList>
    </citation>
    <scope>NUCLEOTIDE SEQUENCE [LARGE SCALE GENOMIC DNA]</scope>
    <source>
        <tissue evidence="13">Whole organism</tissue>
    </source>
</reference>
<feature type="domain" description="C2H2-type" evidence="12">
    <location>
        <begin position="355"/>
        <end position="382"/>
    </location>
</feature>
<dbReference type="FunFam" id="3.30.160.60:FF:001732">
    <property type="entry name" value="Zgc:162936"/>
    <property type="match status" value="1"/>
</dbReference>
<dbReference type="GO" id="GO:0045893">
    <property type="term" value="P:positive regulation of DNA-templated transcription"/>
    <property type="evidence" value="ECO:0007669"/>
    <property type="project" value="UniProtKB-ARBA"/>
</dbReference>
<keyword evidence="14" id="KW-1185">Reference proteome</keyword>
<proteinExistence type="inferred from homology"/>
<feature type="domain" description="C2H2-type" evidence="12">
    <location>
        <begin position="215"/>
        <end position="242"/>
    </location>
</feature>
<dbReference type="FunFam" id="3.30.160.60:FF:002343">
    <property type="entry name" value="Zinc finger protein 33A"/>
    <property type="match status" value="2"/>
</dbReference>
<dbReference type="GO" id="GO:0000978">
    <property type="term" value="F:RNA polymerase II cis-regulatory region sequence-specific DNA binding"/>
    <property type="evidence" value="ECO:0007669"/>
    <property type="project" value="TreeGrafter"/>
</dbReference>
<comment type="subcellular location">
    <subcellularLocation>
        <location evidence="1">Nucleus</location>
    </subcellularLocation>
</comment>
<keyword evidence="5 11" id="KW-0863">Zinc-finger</keyword>
<dbReference type="FunFam" id="3.30.160.60:FF:000303">
    <property type="entry name" value="Zinc finger protein 41"/>
    <property type="match status" value="1"/>
</dbReference>
<dbReference type="GO" id="GO:0005634">
    <property type="term" value="C:nucleus"/>
    <property type="evidence" value="ECO:0007669"/>
    <property type="project" value="UniProtKB-SubCell"/>
</dbReference>
<dbReference type="FunFam" id="3.30.160.60:FF:000100">
    <property type="entry name" value="Zinc finger 45-like"/>
    <property type="match status" value="1"/>
</dbReference>
<gene>
    <name evidence="13" type="ORF">L798_11881</name>
</gene>
<evidence type="ECO:0000256" key="4">
    <source>
        <dbReference type="ARBA" id="ARBA00022737"/>
    </source>
</evidence>
<dbReference type="SUPFAM" id="SSF57667">
    <property type="entry name" value="beta-beta-alpha zinc fingers"/>
    <property type="match status" value="5"/>
</dbReference>
<dbReference type="eggNOG" id="KOG1721">
    <property type="taxonomic scope" value="Eukaryota"/>
</dbReference>
<evidence type="ECO:0000256" key="9">
    <source>
        <dbReference type="ARBA" id="ARBA00023163"/>
    </source>
</evidence>
<evidence type="ECO:0000256" key="7">
    <source>
        <dbReference type="ARBA" id="ARBA00023015"/>
    </source>
</evidence>
<evidence type="ECO:0000256" key="2">
    <source>
        <dbReference type="ARBA" id="ARBA00006991"/>
    </source>
</evidence>
<keyword evidence="6" id="KW-0862">Zinc</keyword>
<dbReference type="InParanoid" id="A0A067QY25"/>
<dbReference type="InterPro" id="IPR027756">
    <property type="entry name" value="Ovo-like"/>
</dbReference>
<dbReference type="PANTHER" id="PTHR10032">
    <property type="entry name" value="ZINC FINGER PROTEIN WITH KRAB AND SCAN DOMAINS"/>
    <property type="match status" value="1"/>
</dbReference>
<dbReference type="FunFam" id="3.30.160.60:FF:000446">
    <property type="entry name" value="Zinc finger protein"/>
    <property type="match status" value="1"/>
</dbReference>
<dbReference type="Proteomes" id="UP000027135">
    <property type="component" value="Unassembled WGS sequence"/>
</dbReference>
<dbReference type="Pfam" id="PF00096">
    <property type="entry name" value="zf-C2H2"/>
    <property type="match status" value="9"/>
</dbReference>
<dbReference type="PROSITE" id="PS00028">
    <property type="entry name" value="ZINC_FINGER_C2H2_1"/>
    <property type="match status" value="8"/>
</dbReference>
<feature type="domain" description="C2H2-type" evidence="12">
    <location>
        <begin position="327"/>
        <end position="354"/>
    </location>
</feature>
<dbReference type="InterPro" id="IPR036236">
    <property type="entry name" value="Znf_C2H2_sf"/>
</dbReference>
<feature type="domain" description="C2H2-type" evidence="12">
    <location>
        <begin position="271"/>
        <end position="298"/>
    </location>
</feature>
<name>A0A067QY25_ZOONE</name>
<keyword evidence="3" id="KW-0479">Metal-binding</keyword>
<dbReference type="GO" id="GO:0009913">
    <property type="term" value="P:epidermal cell differentiation"/>
    <property type="evidence" value="ECO:0007669"/>
    <property type="project" value="TreeGrafter"/>
</dbReference>
<dbReference type="GO" id="GO:0005694">
    <property type="term" value="C:chromosome"/>
    <property type="evidence" value="ECO:0007669"/>
    <property type="project" value="UniProtKB-ARBA"/>
</dbReference>
<keyword evidence="4" id="KW-0677">Repeat</keyword>
<comment type="similarity">
    <text evidence="2">Belongs to the krueppel C2H2-type zinc-finger protein family.</text>
</comment>
<protein>
    <recommendedName>
        <fullName evidence="12">C2H2-type domain-containing protein</fullName>
    </recommendedName>
</protein>
<dbReference type="FunFam" id="3.30.160.60:FF:000478">
    <property type="entry name" value="Zinc finger protein 133"/>
    <property type="match status" value="1"/>
</dbReference>
<sequence>MEVIKVEPDIDREALLLVSHSAISQLAIKEEDQSGAFTYVSVEPENKIHQEDDVGLQQISTDKTIQGCVEPCHNLRADYRSPQMESTASNNTMASRTEYKFRGRFKKQKFVTDVHTSNCTKCGVVFKVSKALTSNDVKSVVCKNCNVKETPEPINLADNIEQLQTCDTGSTFNGNRKEHPQNSTEGKPHMCHECGKRFTRSWALKKHYCLQEKPYVCEVCGKQFTQSRNLLVHSRSHTGEKPFVCTICSRGFSYSGDLKIHIRIHTGEKPHVCDVCKKAFSKQGKLKIHYRIHTGEKPYVCNICKKGFSESQVLKRHYHTHTGEKPHECPICKKGFTKPGKLKIHYRIHTGEKPYVCNVCNKGFNESQVLKKHHRIHTGEKPYKCTVCEKKFNDTQVLKEHYRTHTGEKPYVCSICMKSFAFSKSLKKHSQIHTGHPITNH</sequence>
<keyword evidence="10" id="KW-0539">Nucleus</keyword>
<evidence type="ECO:0000256" key="10">
    <source>
        <dbReference type="ARBA" id="ARBA00023242"/>
    </source>
</evidence>
<evidence type="ECO:0000256" key="6">
    <source>
        <dbReference type="ARBA" id="ARBA00022833"/>
    </source>
</evidence>
<keyword evidence="9" id="KW-0804">Transcription</keyword>
<feature type="domain" description="C2H2-type" evidence="12">
    <location>
        <begin position="411"/>
        <end position="438"/>
    </location>
</feature>
<accession>A0A067QY25</accession>
<dbReference type="FunFam" id="3.30.160.60:FF:000512">
    <property type="entry name" value="zinc finger protein 197 isoform X1"/>
    <property type="match status" value="1"/>
</dbReference>
<feature type="domain" description="C2H2-type" evidence="12">
    <location>
        <begin position="299"/>
        <end position="326"/>
    </location>
</feature>
<dbReference type="GO" id="GO:0008270">
    <property type="term" value="F:zinc ion binding"/>
    <property type="evidence" value="ECO:0007669"/>
    <property type="project" value="UniProtKB-KW"/>
</dbReference>
<evidence type="ECO:0000256" key="8">
    <source>
        <dbReference type="ARBA" id="ARBA00023125"/>
    </source>
</evidence>
<dbReference type="GO" id="GO:0000981">
    <property type="term" value="F:DNA-binding transcription factor activity, RNA polymerase II-specific"/>
    <property type="evidence" value="ECO:0007669"/>
    <property type="project" value="TreeGrafter"/>
</dbReference>
<dbReference type="PANTHER" id="PTHR10032:SF272">
    <property type="entry name" value="OVO-LIKE ZINC FINGER 1A-RELATED"/>
    <property type="match status" value="1"/>
</dbReference>
<dbReference type="SMART" id="SM00355">
    <property type="entry name" value="ZnF_C2H2"/>
    <property type="match status" value="9"/>
</dbReference>
<evidence type="ECO:0000313" key="14">
    <source>
        <dbReference type="Proteomes" id="UP000027135"/>
    </source>
</evidence>
<dbReference type="FunFam" id="3.30.160.60:FF:001480">
    <property type="entry name" value="Si:cabz01071911.3"/>
    <property type="match status" value="1"/>
</dbReference>
<feature type="domain" description="C2H2-type" evidence="12">
    <location>
        <begin position="383"/>
        <end position="410"/>
    </location>
</feature>
<feature type="domain" description="C2H2-type" evidence="12">
    <location>
        <begin position="243"/>
        <end position="270"/>
    </location>
</feature>
<feature type="domain" description="C2H2-type" evidence="12">
    <location>
        <begin position="189"/>
        <end position="207"/>
    </location>
</feature>
<evidence type="ECO:0000259" key="12">
    <source>
        <dbReference type="PROSITE" id="PS50157"/>
    </source>
</evidence>
<evidence type="ECO:0000256" key="11">
    <source>
        <dbReference type="PROSITE-ProRule" id="PRU00042"/>
    </source>
</evidence>
<evidence type="ECO:0000256" key="5">
    <source>
        <dbReference type="ARBA" id="ARBA00022771"/>
    </source>
</evidence>
<organism evidence="13 14">
    <name type="scientific">Zootermopsis nevadensis</name>
    <name type="common">Dampwood termite</name>
    <dbReference type="NCBI Taxonomy" id="136037"/>
    <lineage>
        <taxon>Eukaryota</taxon>
        <taxon>Metazoa</taxon>
        <taxon>Ecdysozoa</taxon>
        <taxon>Arthropoda</taxon>
        <taxon>Hexapoda</taxon>
        <taxon>Insecta</taxon>
        <taxon>Pterygota</taxon>
        <taxon>Neoptera</taxon>
        <taxon>Polyneoptera</taxon>
        <taxon>Dictyoptera</taxon>
        <taxon>Blattodea</taxon>
        <taxon>Blattoidea</taxon>
        <taxon>Termitoidae</taxon>
        <taxon>Termopsidae</taxon>
        <taxon>Zootermopsis</taxon>
    </lineage>
</organism>
<evidence type="ECO:0000256" key="3">
    <source>
        <dbReference type="ARBA" id="ARBA00022723"/>
    </source>
</evidence>
<keyword evidence="8" id="KW-0238">DNA-binding</keyword>
<dbReference type="InterPro" id="IPR013087">
    <property type="entry name" value="Znf_C2H2_type"/>
</dbReference>
<dbReference type="PROSITE" id="PS50157">
    <property type="entry name" value="ZINC_FINGER_C2H2_2"/>
    <property type="match status" value="9"/>
</dbReference>
<evidence type="ECO:0000256" key="1">
    <source>
        <dbReference type="ARBA" id="ARBA00004123"/>
    </source>
</evidence>
<dbReference type="OMA" id="TMASRTE"/>
<dbReference type="EMBL" id="KK852889">
    <property type="protein sequence ID" value="KDR14290.1"/>
    <property type="molecule type" value="Genomic_DNA"/>
</dbReference>
<evidence type="ECO:0000313" key="13">
    <source>
        <dbReference type="EMBL" id="KDR14290.1"/>
    </source>
</evidence>
<dbReference type="AlphaFoldDB" id="A0A067QY25"/>
<dbReference type="Gene3D" id="3.30.160.60">
    <property type="entry name" value="Classic Zinc Finger"/>
    <property type="match status" value="9"/>
</dbReference>